<dbReference type="STRING" id="1925591.BI308_10770"/>
<feature type="region of interest" description="Disordered" evidence="1">
    <location>
        <begin position="1"/>
        <end position="37"/>
    </location>
</feature>
<feature type="compositionally biased region" description="Polar residues" evidence="1">
    <location>
        <begin position="246"/>
        <end position="256"/>
    </location>
</feature>
<feature type="compositionally biased region" description="Low complexity" evidence="1">
    <location>
        <begin position="291"/>
        <end position="311"/>
    </location>
</feature>
<accession>A0A1L9QSH7</accession>
<feature type="compositionally biased region" description="Basic and acidic residues" evidence="1">
    <location>
        <begin position="1"/>
        <end position="25"/>
    </location>
</feature>
<feature type="region of interest" description="Disordered" evidence="1">
    <location>
        <begin position="246"/>
        <end position="269"/>
    </location>
</feature>
<reference evidence="2" key="1">
    <citation type="submission" date="2016-10" db="EMBL/GenBank/DDBJ databases">
        <title>CRISPR-Cas defence system in Roseofilum reptotaenium: evidence of a bacteriophage-cyanobacterium arms race in the coral black band disease.</title>
        <authorList>
            <person name="Buerger P."/>
            <person name="Wood-Charlson E.M."/>
            <person name="Weynberg K.D."/>
            <person name="Willis B."/>
            <person name="Van Oppen M.J."/>
        </authorList>
    </citation>
    <scope>NUCLEOTIDE SEQUENCE [LARGE SCALE GENOMIC DNA]</scope>
    <source>
        <strain evidence="2">AO1-A</strain>
    </source>
</reference>
<dbReference type="Proteomes" id="UP000183940">
    <property type="component" value="Unassembled WGS sequence"/>
</dbReference>
<sequence length="397" mass="43487">MQPIEPKRLNEPSAMDRDFDKRDNESDLNTDSIPMASWSMEQEVNGLMDDLFEDIDRVLDRGGTLPKKPVQPQSVSLKPLDIPSMKLPQAIAENLAQISPELASLTRIPQIGNQTNTLTTVEESQMSSPTEENPEIEWANWAQDLEPTVLQEEEARPVAPPAPTVQPWWDRWLLVGLGTAIALPLGWWISSSQGGQGIRQQFAQFLPSSQPSPEPMAPVDLSSTALADEEFAHYMQRALKLKDQLEQNQEEPQLSDSEGEASETPPSAPSKILERVYIPVYQPTPAPAPSPEVAAAPLPSPTDDSADSASPSPVPSPVVPQASSSPPESPPENMMLTGILELGDRSAALFEIEGMSRRFQVGEMIGSSGWMLVDIVNQEAVIRRNGEVRSVFVGQKF</sequence>
<evidence type="ECO:0000313" key="3">
    <source>
        <dbReference type="Proteomes" id="UP000183940"/>
    </source>
</evidence>
<proteinExistence type="predicted"/>
<dbReference type="EMBL" id="MLAW01000015">
    <property type="protein sequence ID" value="OJJ25621.1"/>
    <property type="molecule type" value="Genomic_DNA"/>
</dbReference>
<keyword evidence="3" id="KW-1185">Reference proteome</keyword>
<feature type="region of interest" description="Disordered" evidence="1">
    <location>
        <begin position="283"/>
        <end position="334"/>
    </location>
</feature>
<organism evidence="2 3">
    <name type="scientific">Roseofilum reptotaenium AO1-A</name>
    <dbReference type="NCBI Taxonomy" id="1925591"/>
    <lineage>
        <taxon>Bacteria</taxon>
        <taxon>Bacillati</taxon>
        <taxon>Cyanobacteriota</taxon>
        <taxon>Cyanophyceae</taxon>
        <taxon>Desertifilales</taxon>
        <taxon>Desertifilaceae</taxon>
        <taxon>Roseofilum</taxon>
    </lineage>
</organism>
<protein>
    <recommendedName>
        <fullName evidence="4">Type II secretion system protein GspC N-terminal domain-containing protein</fullName>
    </recommendedName>
</protein>
<gene>
    <name evidence="2" type="ORF">BI308_10770</name>
</gene>
<evidence type="ECO:0008006" key="4">
    <source>
        <dbReference type="Google" id="ProtNLM"/>
    </source>
</evidence>
<evidence type="ECO:0000256" key="1">
    <source>
        <dbReference type="SAM" id="MobiDB-lite"/>
    </source>
</evidence>
<evidence type="ECO:0000313" key="2">
    <source>
        <dbReference type="EMBL" id="OJJ25621.1"/>
    </source>
</evidence>
<comment type="caution">
    <text evidence="2">The sequence shown here is derived from an EMBL/GenBank/DDBJ whole genome shotgun (WGS) entry which is preliminary data.</text>
</comment>
<name>A0A1L9QSH7_9CYAN</name>
<dbReference type="AlphaFoldDB" id="A0A1L9QSH7"/>